<protein>
    <submittedName>
        <fullName evidence="1">Bm11853</fullName>
    </submittedName>
</protein>
<dbReference type="EMBL" id="LN860559">
    <property type="protein sequence ID" value="CDQ07542.1"/>
    <property type="molecule type" value="Genomic_DNA"/>
</dbReference>
<sequence>MVRRMHNQASSLGLGTTGLMGTSMIRVEPAAQAMADIALIYDGEAPASSRTNDLMRISLLSRKWKAMSWEAKQN</sequence>
<organism evidence="1">
    <name type="scientific">Brugia malayi</name>
    <name type="common">Filarial nematode worm</name>
    <dbReference type="NCBI Taxonomy" id="6279"/>
    <lineage>
        <taxon>Eukaryota</taxon>
        <taxon>Metazoa</taxon>
        <taxon>Ecdysozoa</taxon>
        <taxon>Nematoda</taxon>
        <taxon>Chromadorea</taxon>
        <taxon>Rhabditida</taxon>
        <taxon>Spirurina</taxon>
        <taxon>Spiruromorpha</taxon>
        <taxon>Filarioidea</taxon>
        <taxon>Onchocercidae</taxon>
        <taxon>Brugia</taxon>
    </lineage>
</organism>
<name>A0A1I9GAC6_BRUMA</name>
<dbReference type="AlphaFoldDB" id="A0A1I9GAC6"/>
<evidence type="ECO:0000313" key="1">
    <source>
        <dbReference type="EMBL" id="CDQ07542.1"/>
    </source>
</evidence>
<accession>A0A1I9GAC6</accession>
<proteinExistence type="predicted"/>
<reference evidence="1" key="2">
    <citation type="submission" date="2012-12" db="EMBL/GenBank/DDBJ databases">
        <authorList>
            <consortium name="WormBase Consortium"/>
            <person name="Ghedin E."/>
            <person name="Paulini M."/>
        </authorList>
    </citation>
    <scope>NUCLEOTIDE SEQUENCE</scope>
    <source>
        <strain evidence="1">FR3</strain>
    </source>
</reference>
<reference evidence="1" key="1">
    <citation type="journal article" date="2007" name="Science">
        <title>Draft genome of the filarial nematode parasite Brugia malayi.</title>
        <authorList>
            <person name="Ghedin E."/>
            <person name="Wang S."/>
            <person name="Spiro D."/>
            <person name="Caler E."/>
            <person name="Zhao Q."/>
            <person name="Crabtree J."/>
            <person name="Allen J.E."/>
            <person name="Delcher A.L."/>
            <person name="Guiliano D.B."/>
            <person name="Miranda-Saavedra D."/>
            <person name="Angiuoli S.V."/>
            <person name="Creasy T."/>
            <person name="Amedeo P."/>
            <person name="Haas B."/>
            <person name="El-Sayed N.M."/>
            <person name="Wortman J.R."/>
            <person name="Feldblyum T."/>
            <person name="Tallon L."/>
            <person name="Schatz M."/>
            <person name="Shumway M."/>
            <person name="Koo H."/>
            <person name="Salzberg S.L."/>
            <person name="Schobel S."/>
            <person name="Pertea M."/>
            <person name="Pop M."/>
            <person name="White O."/>
            <person name="Barton G.J."/>
            <person name="Carlow C.K."/>
            <person name="Crawford M.J."/>
            <person name="Daub J."/>
            <person name="Dimmic M.W."/>
            <person name="Estes C.F."/>
            <person name="Foster J.M."/>
            <person name="Ganatra M."/>
            <person name="Gregory W.F."/>
            <person name="Johnson N.M."/>
            <person name="Jin J."/>
            <person name="Komuniecki R."/>
            <person name="Korf I."/>
            <person name="Kumar S."/>
            <person name="Laney S."/>
            <person name="Li B.W."/>
            <person name="Li W."/>
            <person name="Lindblom T.H."/>
            <person name="Lustigman S."/>
            <person name="Ma D."/>
            <person name="Maina C.V."/>
            <person name="Martin D.M."/>
            <person name="McCarter J.P."/>
            <person name="McReynolds L."/>
            <person name="Mitreva M."/>
            <person name="Nutman T.B."/>
            <person name="Parkinson J."/>
            <person name="Peregrin-Alvarez J.M."/>
            <person name="Poole C."/>
            <person name="Ren Q."/>
            <person name="Saunders L."/>
            <person name="Sluder A.E."/>
            <person name="Smith K."/>
            <person name="Stanke M."/>
            <person name="Unnasch T.R."/>
            <person name="Ware J."/>
            <person name="Wei A.D."/>
            <person name="Weil G."/>
            <person name="Williams D.J."/>
            <person name="Zhang Y."/>
            <person name="Williams S.A."/>
            <person name="Fraser-Liggett C."/>
            <person name="Slatko B."/>
            <person name="Blaxter M.L."/>
            <person name="Scott A.L."/>
        </authorList>
    </citation>
    <scope>NUCLEOTIDE SEQUENCE</scope>
    <source>
        <strain evidence="1">FR3</strain>
    </source>
</reference>
<gene>
    <name evidence="1" type="primary">Bm11853</name>
    <name evidence="1" type="ORF">BM_Bm11853</name>
</gene>